<protein>
    <submittedName>
        <fullName evidence="9">Peptidase M14, carboxypeptidase A</fullName>
    </submittedName>
</protein>
<dbReference type="GO" id="GO:0008270">
    <property type="term" value="F:zinc ion binding"/>
    <property type="evidence" value="ECO:0007669"/>
    <property type="project" value="InterPro"/>
</dbReference>
<evidence type="ECO:0000313" key="10">
    <source>
        <dbReference type="Proteomes" id="UP000030518"/>
    </source>
</evidence>
<feature type="signal peptide" evidence="7">
    <location>
        <begin position="1"/>
        <end position="30"/>
    </location>
</feature>
<evidence type="ECO:0000313" key="9">
    <source>
        <dbReference type="EMBL" id="KGQ19783.1"/>
    </source>
</evidence>
<dbReference type="InterPro" id="IPR013517">
    <property type="entry name" value="FG-GAP"/>
</dbReference>
<keyword evidence="4 7" id="KW-0732">Signal</keyword>
<keyword evidence="5" id="KW-0862">Zinc</keyword>
<comment type="caution">
    <text evidence="9">The sequence shown here is derived from an EMBL/GenBank/DDBJ whole genome shotgun (WGS) entry which is preliminary data.</text>
</comment>
<dbReference type="Proteomes" id="UP000030518">
    <property type="component" value="Unassembled WGS sequence"/>
</dbReference>
<feature type="active site" description="Proton donor/acceptor" evidence="6">
    <location>
        <position position="424"/>
    </location>
</feature>
<reference evidence="9 10" key="1">
    <citation type="submission" date="2014-09" db="EMBL/GenBank/DDBJ databases">
        <title>Genome sequences of Lysobacter dokdonensis DS-58.</title>
        <authorList>
            <person name="Kim J.F."/>
            <person name="Kwak M.-J."/>
        </authorList>
    </citation>
    <scope>NUCLEOTIDE SEQUENCE [LARGE SCALE GENOMIC DNA]</scope>
    <source>
        <strain evidence="9 10">DS-58</strain>
    </source>
</reference>
<evidence type="ECO:0000256" key="6">
    <source>
        <dbReference type="PROSITE-ProRule" id="PRU01379"/>
    </source>
</evidence>
<dbReference type="RefSeq" id="WP_052116140.1">
    <property type="nucleotide sequence ID" value="NZ_JRKJ01000005.1"/>
</dbReference>
<evidence type="ECO:0000256" key="3">
    <source>
        <dbReference type="ARBA" id="ARBA00022723"/>
    </source>
</evidence>
<dbReference type="PANTHER" id="PTHR46580:SF2">
    <property type="entry name" value="MAM DOMAIN-CONTAINING PROTEIN"/>
    <property type="match status" value="1"/>
</dbReference>
<dbReference type="InterPro" id="IPR000834">
    <property type="entry name" value="Peptidase_M14"/>
</dbReference>
<dbReference type="Pfam" id="PF00246">
    <property type="entry name" value="Peptidase_M14"/>
    <property type="match status" value="1"/>
</dbReference>
<keyword evidence="9" id="KW-0378">Hydrolase</keyword>
<comment type="similarity">
    <text evidence="2 6">Belongs to the peptidase M14 family.</text>
</comment>
<evidence type="ECO:0000259" key="8">
    <source>
        <dbReference type="PROSITE" id="PS52035"/>
    </source>
</evidence>
<evidence type="ECO:0000256" key="5">
    <source>
        <dbReference type="ARBA" id="ARBA00022833"/>
    </source>
</evidence>
<dbReference type="InterPro" id="IPR057247">
    <property type="entry name" value="CARBOXYPEPT_ZN_2"/>
</dbReference>
<dbReference type="Gene3D" id="2.130.10.130">
    <property type="entry name" value="Integrin alpha, N-terminal"/>
    <property type="match status" value="1"/>
</dbReference>
<dbReference type="Pfam" id="PF13517">
    <property type="entry name" value="FG-GAP_3"/>
    <property type="match status" value="2"/>
</dbReference>
<dbReference type="PROSITE" id="PS52035">
    <property type="entry name" value="PEPTIDASE_M14"/>
    <property type="match status" value="1"/>
</dbReference>
<evidence type="ECO:0000256" key="1">
    <source>
        <dbReference type="ARBA" id="ARBA00001947"/>
    </source>
</evidence>
<dbReference type="EMBL" id="JRKJ01000005">
    <property type="protein sequence ID" value="KGQ19783.1"/>
    <property type="molecule type" value="Genomic_DNA"/>
</dbReference>
<dbReference type="SUPFAM" id="SSF53187">
    <property type="entry name" value="Zn-dependent exopeptidases"/>
    <property type="match status" value="1"/>
</dbReference>
<dbReference type="eggNOG" id="COG2866">
    <property type="taxonomic scope" value="Bacteria"/>
</dbReference>
<dbReference type="PANTHER" id="PTHR46580">
    <property type="entry name" value="SENSOR KINASE-RELATED"/>
    <property type="match status" value="1"/>
</dbReference>
<gene>
    <name evidence="9" type="ORF">LF41_2285</name>
</gene>
<dbReference type="GO" id="GO:0004181">
    <property type="term" value="F:metallocarboxypeptidase activity"/>
    <property type="evidence" value="ECO:0007669"/>
    <property type="project" value="InterPro"/>
</dbReference>
<dbReference type="SMART" id="SM00631">
    <property type="entry name" value="Zn_pept"/>
    <property type="match status" value="1"/>
</dbReference>
<accession>A0A0A2WIZ5</accession>
<dbReference type="AlphaFoldDB" id="A0A0A2WIZ5"/>
<feature type="chain" id="PRO_5001996748" evidence="7">
    <location>
        <begin position="31"/>
        <end position="873"/>
    </location>
</feature>
<dbReference type="GO" id="GO:0006508">
    <property type="term" value="P:proteolysis"/>
    <property type="evidence" value="ECO:0007669"/>
    <property type="project" value="InterPro"/>
</dbReference>
<evidence type="ECO:0000256" key="2">
    <source>
        <dbReference type="ARBA" id="ARBA00005988"/>
    </source>
</evidence>
<organism evidence="9 10">
    <name type="scientific">Lysobacter dokdonensis DS-58</name>
    <dbReference type="NCBI Taxonomy" id="1300345"/>
    <lineage>
        <taxon>Bacteria</taxon>
        <taxon>Pseudomonadati</taxon>
        <taxon>Pseudomonadota</taxon>
        <taxon>Gammaproteobacteria</taxon>
        <taxon>Lysobacterales</taxon>
        <taxon>Lysobacteraceae</taxon>
        <taxon>Noviluteimonas</taxon>
    </lineage>
</organism>
<keyword evidence="10" id="KW-1185">Reference proteome</keyword>
<dbReference type="PROSITE" id="PS00133">
    <property type="entry name" value="CARBOXYPEPT_ZN_2"/>
    <property type="match status" value="1"/>
</dbReference>
<keyword evidence="9" id="KW-0645">Protease</keyword>
<dbReference type="InterPro" id="IPR028994">
    <property type="entry name" value="Integrin_alpha_N"/>
</dbReference>
<dbReference type="Gene3D" id="3.40.630.10">
    <property type="entry name" value="Zn peptidases"/>
    <property type="match status" value="1"/>
</dbReference>
<evidence type="ECO:0000256" key="7">
    <source>
        <dbReference type="SAM" id="SignalP"/>
    </source>
</evidence>
<evidence type="ECO:0000256" key="4">
    <source>
        <dbReference type="ARBA" id="ARBA00022729"/>
    </source>
</evidence>
<keyword evidence="9" id="KW-0121">Carboxypeptidase</keyword>
<dbReference type="SUPFAM" id="SSF69318">
    <property type="entry name" value="Integrin alpha N-terminal domain"/>
    <property type="match status" value="1"/>
</dbReference>
<comment type="cofactor">
    <cofactor evidence="1">
        <name>Zn(2+)</name>
        <dbReference type="ChEBI" id="CHEBI:29105"/>
    </cofactor>
</comment>
<dbReference type="OrthoDB" id="9811296at2"/>
<proteinExistence type="inferred from homology"/>
<sequence>MPARFPRRHLLAARLAAALALLPAVGLLTAATPVDRFAGDPDRVVLVTVHWANRAQLQQIAGRFEHLRIDEKQRTAVVEANAADLAMLRRMGLRAEIDDAATQKLRKGESQMAKALSGQLTTANAIPGFVCYRTVEETYSTMDQLVARAPSLASVVDIGPTWSWAKTGGAQGYRMRVLRLNNAATDATVPNKPNMVVLAAIHAREYTTAELTTRFAEWLVNGYGTDPEATWMLDNFRFHFLLQANPDGRKKAESGISWRKNTDTDNGACSANAYGVDLNRNFNWQFGNVPNGSSPEPCDATYRGPGAQSENEVQNAVRYIIGTPGAGGTYSGGILPDRRTDTGTAPADYRGMFLDIHSFSQLVLWPWAATNTAAPNMPALRTFGRRLAYFNNYRPVQWTGLYLADGTNTDTVYGVTGAPSYTIELGQEFFEDCSTFESSTYPQNFNALKYAARNLMNPYVSPGGPDAMAMGASAKSIERGESFAVSGWFDDSRYNQNNGAEAVQNIASATAWLDAAPWTSGAVPIAMRASDGAFDTSREQAVVNIDTSALSYGKHVIYVRGTDASGTFGTPSAIYFSVRRRIPDDDYDADRRADLFWHNDSTGQNTIWRAGSNGAQIAVTTTAGGWRLAGQGDFDGDGVSDLFWRNSQTAQNVIWRSGNSAAPIAVGAAGGGWEPTGFGDFNGDGRTDVLWRNSASGAGTIWRSANANTQQAVAPVSNGAWKVVGVGDFDGDAEADILWRNTSTGQNSIWRSGNSATQMVVSSVSNQEWKVVGVGDFDGDGASDILWRNSVGGQNTIWRGASNATQIAMAGAGPAWRAVNVGDYDGDGIADIAWRNPQTGQNLIWKRGSSATQQAVAPVGGAWTIGPYENQVF</sequence>
<dbReference type="STRING" id="1300345.LF41_2285"/>
<dbReference type="eggNOG" id="COG3291">
    <property type="taxonomic scope" value="Bacteria"/>
</dbReference>
<dbReference type="eggNOG" id="COG2931">
    <property type="taxonomic scope" value="Bacteria"/>
</dbReference>
<dbReference type="PRINTS" id="PR00765">
    <property type="entry name" value="CRBOXYPTASEA"/>
</dbReference>
<feature type="domain" description="Peptidase M14" evidence="8">
    <location>
        <begin position="131"/>
        <end position="455"/>
    </location>
</feature>
<name>A0A0A2WIZ5_9GAMM</name>
<keyword evidence="3" id="KW-0479">Metal-binding</keyword>
<dbReference type="PATRIC" id="fig|1300345.3.peg.861"/>